<proteinExistence type="predicted"/>
<feature type="transmembrane region" description="Helical" evidence="1">
    <location>
        <begin position="20"/>
        <end position="43"/>
    </location>
</feature>
<keyword evidence="3" id="KW-1185">Reference proteome</keyword>
<dbReference type="PIRSF" id="PIRSF011386">
    <property type="entry name" value="FixH"/>
    <property type="match status" value="1"/>
</dbReference>
<evidence type="ECO:0000313" key="3">
    <source>
        <dbReference type="Proteomes" id="UP000199347"/>
    </source>
</evidence>
<gene>
    <name evidence="2" type="ORF">SAMN03080610_03325</name>
</gene>
<dbReference type="InterPro" id="IPR018037">
    <property type="entry name" value="FixH_proteobacterial"/>
</dbReference>
<organism evidence="2 3">
    <name type="scientific">Afifella marina DSM 2698</name>
    <dbReference type="NCBI Taxonomy" id="1120955"/>
    <lineage>
        <taxon>Bacteria</taxon>
        <taxon>Pseudomonadati</taxon>
        <taxon>Pseudomonadota</taxon>
        <taxon>Alphaproteobacteria</taxon>
        <taxon>Hyphomicrobiales</taxon>
        <taxon>Afifellaceae</taxon>
        <taxon>Afifella</taxon>
    </lineage>
</organism>
<reference evidence="2 3" key="1">
    <citation type="submission" date="2016-10" db="EMBL/GenBank/DDBJ databases">
        <authorList>
            <person name="de Groot N.N."/>
        </authorList>
    </citation>
    <scope>NUCLEOTIDE SEQUENCE [LARGE SCALE GENOMIC DNA]</scope>
    <source>
        <strain evidence="2 3">DSM 2698</strain>
    </source>
</reference>
<name>A0A1G5P785_AFIMA</name>
<keyword evidence="1" id="KW-0472">Membrane</keyword>
<dbReference type="InterPro" id="IPR008620">
    <property type="entry name" value="FixH"/>
</dbReference>
<dbReference type="OrthoDB" id="1495896at2"/>
<evidence type="ECO:0000256" key="1">
    <source>
        <dbReference type="SAM" id="Phobius"/>
    </source>
</evidence>
<dbReference type="AlphaFoldDB" id="A0A1G5P785"/>
<sequence length="169" mass="18873">MKRVMSAFWPNEDNPLNGWHFFGIISLFFVTIIIVNFTMAFFATSTFPGLVVENSYVASQNYNKWLEASRAQDARGWDAKFDTSDGILTVDLRDKSGAPISGLNVSAIIGRASDWNEDRLVMLQQVTDGYRADEPLGPGRWMVELKVRSGEDLVFRTTEPVMVNSGPAS</sequence>
<dbReference type="STRING" id="1120955.SAMN03080610_03325"/>
<dbReference type="Proteomes" id="UP000199347">
    <property type="component" value="Unassembled WGS sequence"/>
</dbReference>
<evidence type="ECO:0000313" key="2">
    <source>
        <dbReference type="EMBL" id="SCZ44931.1"/>
    </source>
</evidence>
<dbReference type="EMBL" id="FMVW01000009">
    <property type="protein sequence ID" value="SCZ44931.1"/>
    <property type="molecule type" value="Genomic_DNA"/>
</dbReference>
<dbReference type="Pfam" id="PF05751">
    <property type="entry name" value="FixH"/>
    <property type="match status" value="1"/>
</dbReference>
<protein>
    <submittedName>
        <fullName evidence="2">Nitrogen fixation protein FixH</fullName>
    </submittedName>
</protein>
<keyword evidence="1" id="KW-1133">Transmembrane helix</keyword>
<accession>A0A1G5P785</accession>
<keyword evidence="1" id="KW-0812">Transmembrane</keyword>